<feature type="binding site" evidence="8">
    <location>
        <position position="300"/>
    </location>
    <ligand>
        <name>Zn(2+)</name>
        <dbReference type="ChEBI" id="CHEBI:29105"/>
    </ligand>
</feature>
<dbReference type="PANTHER" id="PTHR42752:SF1">
    <property type="entry name" value="IMIDAZOLONEPROPIONASE-RELATED"/>
    <property type="match status" value="1"/>
</dbReference>
<sequence length="389" mass="40674">MDGATPWGGQPDGALLIDDGHIAWLGAAADLPAGLRVDEEIHLDGGVLLPGFVDAHTHLVYAGSRAHEFELRLQGASYETIARAGGGIRSTVAATRAADEATLLALALPRARALRAEGVTTLEIKSGYGLSEADEARCLRVARAVGAATGQTVRTTALPAHALPPEYAGRADDYVDDACRWLAGWHAQGLVDAVDAFCETIAFSPAQVERLFRAARALGLPVKLHAEQLSDSGGAALAARFQALSADHLEWLSDAGIAAMAVAGTVAVLLPGAFYFLRETRLPPVQALRAAGVPIALATDHNPGSSPTLSPLLTLNMGCTLFGLTPEEALAGMTRHGAAALGLHDRGRLAPGLRADLVHWAVDHPRELAAAFGQRPACRVWIAGQETRP</sequence>
<dbReference type="InterPro" id="IPR032466">
    <property type="entry name" value="Metal_Hydrolase"/>
</dbReference>
<proteinExistence type="inferred from homology"/>
<feature type="binding site" evidence="8">
    <location>
        <position position="58"/>
    </location>
    <ligand>
        <name>Fe(3+)</name>
        <dbReference type="ChEBI" id="CHEBI:29034"/>
    </ligand>
</feature>
<feature type="binding site" evidence="8">
    <location>
        <position position="225"/>
    </location>
    <ligand>
        <name>Fe(3+)</name>
        <dbReference type="ChEBI" id="CHEBI:29034"/>
    </ligand>
</feature>
<evidence type="ECO:0000256" key="3">
    <source>
        <dbReference type="ARBA" id="ARBA00022723"/>
    </source>
</evidence>
<protein>
    <recommendedName>
        <fullName evidence="1 8">Imidazolonepropionase</fullName>
        <ecNumber evidence="1 8">3.5.2.7</ecNumber>
    </recommendedName>
    <alternativeName>
        <fullName evidence="8">Imidazolone-5-propionate hydrolase</fullName>
    </alternativeName>
</protein>
<feature type="binding site" evidence="8">
    <location>
        <position position="305"/>
    </location>
    <ligand>
        <name>4-imidazolone-5-propanoate</name>
        <dbReference type="ChEBI" id="CHEBI:77893"/>
    </ligand>
</feature>
<keyword evidence="3 8" id="KW-0479">Metal-binding</keyword>
<organism evidence="11 12">
    <name type="scientific">Pseudaquabacterium rugosum</name>
    <dbReference type="NCBI Taxonomy" id="2984194"/>
    <lineage>
        <taxon>Bacteria</taxon>
        <taxon>Pseudomonadati</taxon>
        <taxon>Pseudomonadota</taxon>
        <taxon>Betaproteobacteria</taxon>
        <taxon>Burkholderiales</taxon>
        <taxon>Sphaerotilaceae</taxon>
        <taxon>Pseudaquabacterium</taxon>
    </lineage>
</organism>
<feature type="binding site" evidence="8">
    <location>
        <position position="56"/>
    </location>
    <ligand>
        <name>Fe(3+)</name>
        <dbReference type="ChEBI" id="CHEBI:29034"/>
    </ligand>
</feature>
<evidence type="ECO:0000256" key="8">
    <source>
        <dbReference type="HAMAP-Rule" id="MF_00372"/>
    </source>
</evidence>
<feature type="binding site" evidence="8">
    <location>
        <position position="228"/>
    </location>
    <ligand>
        <name>4-imidazolone-5-propanoate</name>
        <dbReference type="ChEBI" id="CHEBI:77893"/>
    </ligand>
</feature>
<feature type="binding site" evidence="8">
    <location>
        <position position="225"/>
    </location>
    <ligand>
        <name>Zn(2+)</name>
        <dbReference type="ChEBI" id="CHEBI:29105"/>
    </ligand>
</feature>
<comment type="similarity">
    <text evidence="8">Belongs to the metallo-dependent hydrolases superfamily. HutI family.</text>
</comment>
<reference evidence="11 12" key="1">
    <citation type="submission" date="2024-04" db="EMBL/GenBank/DDBJ databases">
        <title>Novel species of the genus Ideonella isolated from streams.</title>
        <authorList>
            <person name="Lu H."/>
        </authorList>
    </citation>
    <scope>NUCLEOTIDE SEQUENCE [LARGE SCALE GENOMIC DNA]</scope>
    <source>
        <strain evidence="11 12">BYS139W</strain>
    </source>
</reference>
<comment type="subcellular location">
    <subcellularLocation>
        <location evidence="8">Cytoplasm</location>
    </subcellularLocation>
</comment>
<accession>A0ABU9BF68</accession>
<feature type="binding site" evidence="8">
    <location>
        <position position="56"/>
    </location>
    <ligand>
        <name>Zn(2+)</name>
        <dbReference type="ChEBI" id="CHEBI:29105"/>
    </ligand>
</feature>
<comment type="function">
    <text evidence="8">Catalyzes the hydrolytic cleavage of the carbon-nitrogen bond in imidazolone-5-propanoate to yield N-formimidoyl-L-glutamate. It is the third step in the universal histidine degradation pathway.</text>
</comment>
<dbReference type="InterPro" id="IPR011059">
    <property type="entry name" value="Metal-dep_hydrolase_composite"/>
</dbReference>
<feature type="binding site" evidence="8">
    <location>
        <position position="304"/>
    </location>
    <ligand>
        <name>N-formimidoyl-L-glutamate</name>
        <dbReference type="ChEBI" id="CHEBI:58928"/>
    </ligand>
</feature>
<dbReference type="NCBIfam" id="TIGR01224">
    <property type="entry name" value="hutI"/>
    <property type="match status" value="1"/>
</dbReference>
<dbReference type="Proteomes" id="UP001368500">
    <property type="component" value="Unassembled WGS sequence"/>
</dbReference>
<keyword evidence="2 8" id="KW-0963">Cytoplasm</keyword>
<keyword evidence="9" id="KW-1133">Transmembrane helix</keyword>
<evidence type="ECO:0000256" key="9">
    <source>
        <dbReference type="SAM" id="Phobius"/>
    </source>
</evidence>
<dbReference type="InterPro" id="IPR005920">
    <property type="entry name" value="HutI"/>
</dbReference>
<gene>
    <name evidence="8 11" type="primary">hutI</name>
    <name evidence="11" type="ORF">AACH11_21700</name>
</gene>
<keyword evidence="6 8" id="KW-0862">Zinc</keyword>
<dbReference type="PANTHER" id="PTHR42752">
    <property type="entry name" value="IMIDAZOLONEPROPIONASE"/>
    <property type="match status" value="1"/>
</dbReference>
<dbReference type="EMBL" id="JBBUTF010000026">
    <property type="protein sequence ID" value="MEK8028582.1"/>
    <property type="molecule type" value="Genomic_DNA"/>
</dbReference>
<feature type="domain" description="Amidohydrolase 3" evidence="10">
    <location>
        <begin position="97"/>
        <end position="363"/>
    </location>
</feature>
<feature type="transmembrane region" description="Helical" evidence="9">
    <location>
        <begin position="255"/>
        <end position="277"/>
    </location>
</feature>
<feature type="binding site" evidence="8">
    <location>
        <position position="65"/>
    </location>
    <ligand>
        <name>4-imidazolone-5-propanoate</name>
        <dbReference type="ChEBI" id="CHEBI:77893"/>
    </ligand>
</feature>
<evidence type="ECO:0000256" key="7">
    <source>
        <dbReference type="ARBA" id="ARBA00023004"/>
    </source>
</evidence>
<dbReference type="Gene3D" id="2.30.40.10">
    <property type="entry name" value="Urease, subunit C, domain 1"/>
    <property type="match status" value="1"/>
</dbReference>
<feature type="binding site" evidence="8">
    <location>
        <position position="58"/>
    </location>
    <ligand>
        <name>Zn(2+)</name>
        <dbReference type="ChEBI" id="CHEBI:29105"/>
    </ligand>
</feature>
<evidence type="ECO:0000256" key="5">
    <source>
        <dbReference type="ARBA" id="ARBA00022808"/>
    </source>
</evidence>
<feature type="binding site" evidence="8">
    <location>
        <position position="161"/>
    </location>
    <ligand>
        <name>4-imidazolone-5-propanoate</name>
        <dbReference type="ChEBI" id="CHEBI:77893"/>
    </ligand>
</feature>
<dbReference type="GO" id="GO:0050480">
    <property type="term" value="F:imidazolonepropionase activity"/>
    <property type="evidence" value="ECO:0007669"/>
    <property type="project" value="UniProtKB-EC"/>
</dbReference>
<dbReference type="SUPFAM" id="SSF51338">
    <property type="entry name" value="Composite domain of metallo-dependent hydrolases"/>
    <property type="match status" value="1"/>
</dbReference>
<feature type="binding site" evidence="8">
    <location>
        <position position="128"/>
    </location>
    <ligand>
        <name>N-formimidoyl-L-glutamate</name>
        <dbReference type="ChEBI" id="CHEBI:58928"/>
    </ligand>
</feature>
<keyword evidence="12" id="KW-1185">Reference proteome</keyword>
<keyword evidence="9" id="KW-0472">Membrane</keyword>
<feature type="binding site" evidence="8">
    <location>
        <position position="302"/>
    </location>
    <ligand>
        <name>N-formimidoyl-L-glutamate</name>
        <dbReference type="ChEBI" id="CHEBI:58928"/>
    </ligand>
</feature>
<keyword evidence="9" id="KW-0812">Transmembrane</keyword>
<feature type="binding site" evidence="8">
    <location>
        <position position="300"/>
    </location>
    <ligand>
        <name>Fe(3+)</name>
        <dbReference type="ChEBI" id="CHEBI:29034"/>
    </ligand>
</feature>
<keyword evidence="7 8" id="KW-0408">Iron</keyword>
<evidence type="ECO:0000256" key="2">
    <source>
        <dbReference type="ARBA" id="ARBA00022490"/>
    </source>
</evidence>
<dbReference type="Pfam" id="PF07969">
    <property type="entry name" value="Amidohydro_3"/>
    <property type="match status" value="1"/>
</dbReference>
<keyword evidence="5 8" id="KW-0369">Histidine metabolism</keyword>
<evidence type="ECO:0000313" key="11">
    <source>
        <dbReference type="EMBL" id="MEK8028582.1"/>
    </source>
</evidence>
<comment type="pathway">
    <text evidence="8">Amino-acid degradation; L-histidine degradation into L-glutamate; N-formimidoyl-L-glutamate from L-histidine: step 3/3.</text>
</comment>
<comment type="catalytic activity">
    <reaction evidence="8">
        <text>4-imidazolone-5-propanoate + H2O = N-formimidoyl-L-glutamate</text>
        <dbReference type="Rhea" id="RHEA:23660"/>
        <dbReference type="ChEBI" id="CHEBI:15377"/>
        <dbReference type="ChEBI" id="CHEBI:58928"/>
        <dbReference type="ChEBI" id="CHEBI:77893"/>
        <dbReference type="EC" id="3.5.2.7"/>
    </reaction>
</comment>
<comment type="cofactor">
    <cofactor evidence="8">
        <name>Zn(2+)</name>
        <dbReference type="ChEBI" id="CHEBI:29105"/>
    </cofactor>
    <cofactor evidence="8">
        <name>Fe(3+)</name>
        <dbReference type="ChEBI" id="CHEBI:29034"/>
    </cofactor>
    <text evidence="8">Binds 1 zinc or iron ion per subunit.</text>
</comment>
<evidence type="ECO:0000256" key="4">
    <source>
        <dbReference type="ARBA" id="ARBA00022801"/>
    </source>
</evidence>
<dbReference type="EC" id="3.5.2.7" evidence="1 8"/>
<evidence type="ECO:0000313" key="12">
    <source>
        <dbReference type="Proteomes" id="UP001368500"/>
    </source>
</evidence>
<dbReference type="HAMAP" id="MF_00372">
    <property type="entry name" value="HutI"/>
    <property type="match status" value="1"/>
</dbReference>
<dbReference type="InterPro" id="IPR013108">
    <property type="entry name" value="Amidohydro_3"/>
</dbReference>
<feature type="binding site" evidence="8">
    <location>
        <position position="128"/>
    </location>
    <ligand>
        <name>4-imidazolone-5-propanoate</name>
        <dbReference type="ChEBI" id="CHEBI:77893"/>
    </ligand>
</feature>
<evidence type="ECO:0000259" key="10">
    <source>
        <dbReference type="Pfam" id="PF07969"/>
    </source>
</evidence>
<dbReference type="Gene3D" id="3.20.20.140">
    <property type="entry name" value="Metal-dependent hydrolases"/>
    <property type="match status" value="1"/>
</dbReference>
<dbReference type="SUPFAM" id="SSF51556">
    <property type="entry name" value="Metallo-dependent hydrolases"/>
    <property type="match status" value="1"/>
</dbReference>
<evidence type="ECO:0000256" key="6">
    <source>
        <dbReference type="ARBA" id="ARBA00022833"/>
    </source>
</evidence>
<comment type="caution">
    <text evidence="11">The sequence shown here is derived from an EMBL/GenBank/DDBJ whole genome shotgun (WGS) entry which is preliminary data.</text>
</comment>
<evidence type="ECO:0000256" key="1">
    <source>
        <dbReference type="ARBA" id="ARBA00012864"/>
    </source>
</evidence>
<keyword evidence="4 8" id="KW-0378">Hydrolase</keyword>
<name>A0ABU9BF68_9BURK</name>